<sequence>MKGLEEWLASSSSLDDSNNADFVSAPPVRGGRGGEGASSTDARTRNEEMRERMRNLLGDRVVKAVVEETSGVGKAAAPQSVSTADNYYVEEDGSRRGDRHHEKNSRGGSNRCIRPSSREYRRVEVMVVDRGTQTTSTVGCQTDPVENYAPYMGYPLTHCCTCSCGKRRPGGGMLPREEYSGEPPLRFKEQLDMIKNSIDIMIARYNLPPPPLPRVE</sequence>
<feature type="compositionally biased region" description="Basic and acidic residues" evidence="1">
    <location>
        <begin position="42"/>
        <end position="54"/>
    </location>
</feature>
<feature type="region of interest" description="Disordered" evidence="1">
    <location>
        <begin position="1"/>
        <end position="55"/>
    </location>
</feature>
<dbReference type="VEuPathDB" id="TriTrypDB:TcCLB.507023.124"/>
<dbReference type="VEuPathDB" id="TriTrypDB:TcYC6_0096690"/>
<name>A0A2V2VDT7_TRYCR</name>
<reference evidence="2 3" key="1">
    <citation type="journal article" date="2018" name="Microb. Genom.">
        <title>Expanding an expanded genome: long-read sequencing of Trypanosoma cruzi.</title>
        <authorList>
            <person name="Berna L."/>
            <person name="Rodriguez M."/>
            <person name="Chiribao M.L."/>
            <person name="Parodi-Talice A."/>
            <person name="Pita S."/>
            <person name="Rijo G."/>
            <person name="Alvarez-Valin F."/>
            <person name="Robello C."/>
        </authorList>
    </citation>
    <scope>NUCLEOTIDE SEQUENCE [LARGE SCALE GENOMIC DNA]</scope>
    <source>
        <strain evidence="2 3">TCC</strain>
    </source>
</reference>
<protein>
    <submittedName>
        <fullName evidence="2">Uncharacterized protein</fullName>
    </submittedName>
</protein>
<dbReference type="VEuPathDB" id="TriTrypDB:TcCLB.511751.114"/>
<gene>
    <name evidence="2" type="ORF">C3747_277g21</name>
</gene>
<dbReference type="EMBL" id="PRFC01000277">
    <property type="protein sequence ID" value="PWU94550.1"/>
    <property type="molecule type" value="Genomic_DNA"/>
</dbReference>
<feature type="region of interest" description="Disordered" evidence="1">
    <location>
        <begin position="92"/>
        <end position="116"/>
    </location>
</feature>
<feature type="compositionally biased region" description="Low complexity" evidence="1">
    <location>
        <begin position="8"/>
        <end position="21"/>
    </location>
</feature>
<dbReference type="VEuPathDB" id="TriTrypDB:C3747_277g21"/>
<evidence type="ECO:0000256" key="1">
    <source>
        <dbReference type="SAM" id="MobiDB-lite"/>
    </source>
</evidence>
<dbReference type="VEuPathDB" id="TriTrypDB:ECC02_000299"/>
<feature type="compositionally biased region" description="Basic and acidic residues" evidence="1">
    <location>
        <begin position="92"/>
        <end position="105"/>
    </location>
</feature>
<comment type="caution">
    <text evidence="2">The sequence shown here is derived from an EMBL/GenBank/DDBJ whole genome shotgun (WGS) entry which is preliminary data.</text>
</comment>
<accession>A0A2V2VDT7</accession>
<dbReference type="Proteomes" id="UP000246078">
    <property type="component" value="Unassembled WGS sequence"/>
</dbReference>
<dbReference type="OMA" id="LMIARYN"/>
<dbReference type="VEuPathDB" id="TriTrypDB:Tc_MARK_1925"/>
<evidence type="ECO:0000313" key="2">
    <source>
        <dbReference type="EMBL" id="PWU94550.1"/>
    </source>
</evidence>
<dbReference type="SMR" id="A0A2V2VDT7"/>
<dbReference type="AlphaFoldDB" id="A0A2V2VDT7"/>
<dbReference type="VEuPathDB" id="TriTrypDB:C4B63_18g46"/>
<dbReference type="OrthoDB" id="253124at2759"/>
<dbReference type="VEuPathDB" id="TriTrypDB:TcCL_ESM04944"/>
<dbReference type="VEuPathDB" id="TriTrypDB:TcG_02266"/>
<evidence type="ECO:0000313" key="3">
    <source>
        <dbReference type="Proteomes" id="UP000246078"/>
    </source>
</evidence>
<organism evidence="2 3">
    <name type="scientific">Trypanosoma cruzi</name>
    <dbReference type="NCBI Taxonomy" id="5693"/>
    <lineage>
        <taxon>Eukaryota</taxon>
        <taxon>Discoba</taxon>
        <taxon>Euglenozoa</taxon>
        <taxon>Kinetoplastea</taxon>
        <taxon>Metakinetoplastina</taxon>
        <taxon>Trypanosomatida</taxon>
        <taxon>Trypanosomatidae</taxon>
        <taxon>Trypanosoma</taxon>
        <taxon>Schizotrypanum</taxon>
    </lineage>
</organism>
<dbReference type="VEuPathDB" id="TriTrypDB:BCY84_00989"/>
<dbReference type="VEuPathDB" id="TriTrypDB:TcBrA4_0029360"/>
<proteinExistence type="predicted"/>
<dbReference type="VEuPathDB" id="TriTrypDB:TCSYLVIO_003215"/>